<reference evidence="1 2" key="1">
    <citation type="submission" date="2019-06" db="EMBL/GenBank/DDBJ databases">
        <title>Genomic Encyclopedia of Type Strains, Phase IV (KMG-V): Genome sequencing to study the core and pangenomes of soil and plant-associated prokaryotes.</title>
        <authorList>
            <person name="Whitman W."/>
        </authorList>
    </citation>
    <scope>NUCLEOTIDE SEQUENCE [LARGE SCALE GENOMIC DNA]</scope>
    <source>
        <strain evidence="1 2">BR 11140</strain>
    </source>
</reference>
<name>A0A560INH3_9PROT</name>
<comment type="caution">
    <text evidence="1">The sequence shown here is derived from an EMBL/GenBank/DDBJ whole genome shotgun (WGS) entry which is preliminary data.</text>
</comment>
<dbReference type="EMBL" id="VITT01000009">
    <property type="protein sequence ID" value="TWB58704.1"/>
    <property type="molecule type" value="Genomic_DNA"/>
</dbReference>
<dbReference type="Proteomes" id="UP000318050">
    <property type="component" value="Unassembled WGS sequence"/>
</dbReference>
<dbReference type="AlphaFoldDB" id="A0A560INH3"/>
<protein>
    <submittedName>
        <fullName evidence="1">Uncharacterized protein</fullName>
    </submittedName>
</protein>
<organism evidence="1 2">
    <name type="scientific">Nitrospirillum amazonense</name>
    <dbReference type="NCBI Taxonomy" id="28077"/>
    <lineage>
        <taxon>Bacteria</taxon>
        <taxon>Pseudomonadati</taxon>
        <taxon>Pseudomonadota</taxon>
        <taxon>Alphaproteobacteria</taxon>
        <taxon>Rhodospirillales</taxon>
        <taxon>Azospirillaceae</taxon>
        <taxon>Nitrospirillum</taxon>
    </lineage>
</organism>
<gene>
    <name evidence="1" type="ORF">FBZ92_109197</name>
</gene>
<accession>A0A560INH3</accession>
<evidence type="ECO:0000313" key="1">
    <source>
        <dbReference type="EMBL" id="TWB58704.1"/>
    </source>
</evidence>
<proteinExistence type="predicted"/>
<evidence type="ECO:0000313" key="2">
    <source>
        <dbReference type="Proteomes" id="UP000318050"/>
    </source>
</evidence>
<sequence length="92" mass="9842">MTIVPPTDLDPHQQVLGKAAEDLVDHTLETLEAHGLKTVDDFMSVYVTAGAHVLATSNLADEHLDGECRSMGQAVAATTRAIRAELSKNTET</sequence>